<evidence type="ECO:0000256" key="7">
    <source>
        <dbReference type="ARBA" id="ARBA00025748"/>
    </source>
</evidence>
<evidence type="ECO:0000313" key="14">
    <source>
        <dbReference type="EMBL" id="KAK8503860.1"/>
    </source>
</evidence>
<feature type="domain" description="Homeobox" evidence="13">
    <location>
        <begin position="35"/>
        <end position="95"/>
    </location>
</feature>
<evidence type="ECO:0000256" key="1">
    <source>
        <dbReference type="ARBA" id="ARBA00004123"/>
    </source>
</evidence>
<proteinExistence type="inferred from homology"/>
<dbReference type="SUPFAM" id="SSF46689">
    <property type="entry name" value="Homeodomain-like"/>
    <property type="match status" value="1"/>
</dbReference>
<dbReference type="PANTHER" id="PTHR24326:SF604">
    <property type="entry name" value="HOMEOBOX-LEUCINE ZIPPER PROTEIN ATHB-7"/>
    <property type="match status" value="1"/>
</dbReference>
<sequence>MELREDHHPTPNEAISRQCQVPQTPCKKKNNNNDSKMMKNKKRFTDDQTRSLESVFESETRLEPRKKLQVAEELGLQPRQVATWFQNRRARLKSKQMEKDYMRLRDKYDNLASRFESLTNEKQCFISQMEKLSEILSETDEGNKVSKGGVEAEAVAEPIFGQAAAMEDDNGLFGLEELMSMDVSPEKLYGFDSADVSDYSCGRLQWWLG</sequence>
<accession>A0ABR2BBK4</accession>
<evidence type="ECO:0000256" key="2">
    <source>
        <dbReference type="ARBA" id="ARBA00023015"/>
    </source>
</evidence>
<keyword evidence="3 8" id="KW-0238">DNA-binding</keyword>
<gene>
    <name evidence="14" type="ORF">V6N12_019031</name>
</gene>
<organism evidence="14 15">
    <name type="scientific">Hibiscus sabdariffa</name>
    <name type="common">roselle</name>
    <dbReference type="NCBI Taxonomy" id="183260"/>
    <lineage>
        <taxon>Eukaryota</taxon>
        <taxon>Viridiplantae</taxon>
        <taxon>Streptophyta</taxon>
        <taxon>Embryophyta</taxon>
        <taxon>Tracheophyta</taxon>
        <taxon>Spermatophyta</taxon>
        <taxon>Magnoliopsida</taxon>
        <taxon>eudicotyledons</taxon>
        <taxon>Gunneridae</taxon>
        <taxon>Pentapetalae</taxon>
        <taxon>rosids</taxon>
        <taxon>malvids</taxon>
        <taxon>Malvales</taxon>
        <taxon>Malvaceae</taxon>
        <taxon>Malvoideae</taxon>
        <taxon>Hibiscus</taxon>
    </lineage>
</organism>
<dbReference type="SMART" id="SM00389">
    <property type="entry name" value="HOX"/>
    <property type="match status" value="1"/>
</dbReference>
<evidence type="ECO:0000256" key="9">
    <source>
        <dbReference type="RuleBase" id="RU000682"/>
    </source>
</evidence>
<dbReference type="Proteomes" id="UP001472677">
    <property type="component" value="Unassembled WGS sequence"/>
</dbReference>
<evidence type="ECO:0000256" key="4">
    <source>
        <dbReference type="ARBA" id="ARBA00023155"/>
    </source>
</evidence>
<dbReference type="InterPro" id="IPR045224">
    <property type="entry name" value="HDZip_class_I_plant"/>
</dbReference>
<evidence type="ECO:0000256" key="5">
    <source>
        <dbReference type="ARBA" id="ARBA00023163"/>
    </source>
</evidence>
<name>A0ABR2BBK4_9ROSI</name>
<keyword evidence="2 10" id="KW-0805">Transcription regulation</keyword>
<dbReference type="InterPro" id="IPR009057">
    <property type="entry name" value="Homeodomain-like_sf"/>
</dbReference>
<evidence type="ECO:0000256" key="10">
    <source>
        <dbReference type="RuleBase" id="RU369038"/>
    </source>
</evidence>
<keyword evidence="15" id="KW-1185">Reference proteome</keyword>
<dbReference type="PROSITE" id="PS00027">
    <property type="entry name" value="HOMEOBOX_1"/>
    <property type="match status" value="1"/>
</dbReference>
<dbReference type="PANTHER" id="PTHR24326">
    <property type="entry name" value="HOMEOBOX-LEUCINE ZIPPER PROTEIN"/>
    <property type="match status" value="1"/>
</dbReference>
<evidence type="ECO:0000256" key="12">
    <source>
        <dbReference type="SAM" id="MobiDB-lite"/>
    </source>
</evidence>
<keyword evidence="5 10" id="KW-0804">Transcription</keyword>
<dbReference type="InterPro" id="IPR003106">
    <property type="entry name" value="Leu_zip_homeo"/>
</dbReference>
<comment type="similarity">
    <text evidence="7 10">Belongs to the HD-ZIP homeobox family. Class I subfamily.</text>
</comment>
<dbReference type="InterPro" id="IPR001356">
    <property type="entry name" value="HD"/>
</dbReference>
<dbReference type="Gene3D" id="1.10.10.60">
    <property type="entry name" value="Homeodomain-like"/>
    <property type="match status" value="1"/>
</dbReference>
<evidence type="ECO:0000256" key="6">
    <source>
        <dbReference type="ARBA" id="ARBA00023242"/>
    </source>
</evidence>
<dbReference type="InterPro" id="IPR000047">
    <property type="entry name" value="HTH_motif"/>
</dbReference>
<dbReference type="EMBL" id="JBBPBM010000147">
    <property type="protein sequence ID" value="KAK8503860.1"/>
    <property type="molecule type" value="Genomic_DNA"/>
</dbReference>
<dbReference type="CDD" id="cd00086">
    <property type="entry name" value="homeodomain"/>
    <property type="match status" value="1"/>
</dbReference>
<dbReference type="Pfam" id="PF02183">
    <property type="entry name" value="HALZ"/>
    <property type="match status" value="1"/>
</dbReference>
<feature type="coiled-coil region" evidence="11">
    <location>
        <begin position="87"/>
        <end position="121"/>
    </location>
</feature>
<evidence type="ECO:0000313" key="15">
    <source>
        <dbReference type="Proteomes" id="UP001472677"/>
    </source>
</evidence>
<feature type="compositionally biased region" description="Basic and acidic residues" evidence="12">
    <location>
        <begin position="1"/>
        <end position="10"/>
    </location>
</feature>
<dbReference type="PROSITE" id="PS50071">
    <property type="entry name" value="HOMEOBOX_2"/>
    <property type="match status" value="1"/>
</dbReference>
<dbReference type="InterPro" id="IPR017970">
    <property type="entry name" value="Homeobox_CS"/>
</dbReference>
<evidence type="ECO:0000256" key="3">
    <source>
        <dbReference type="ARBA" id="ARBA00023125"/>
    </source>
</evidence>
<reference evidence="14 15" key="1">
    <citation type="journal article" date="2024" name="G3 (Bethesda)">
        <title>Genome assembly of Hibiscus sabdariffa L. provides insights into metabolisms of medicinal natural products.</title>
        <authorList>
            <person name="Kim T."/>
        </authorList>
    </citation>
    <scope>NUCLEOTIDE SEQUENCE [LARGE SCALE GENOMIC DNA]</scope>
    <source>
        <strain evidence="14">TK-2024</strain>
        <tissue evidence="14">Old leaves</tissue>
    </source>
</reference>
<keyword evidence="11" id="KW-0175">Coiled coil</keyword>
<comment type="function">
    <text evidence="10">Transcription factor.</text>
</comment>
<comment type="caution">
    <text evidence="14">The sequence shown here is derived from an EMBL/GenBank/DDBJ whole genome shotgun (WGS) entry which is preliminary data.</text>
</comment>
<evidence type="ECO:0000259" key="13">
    <source>
        <dbReference type="PROSITE" id="PS50071"/>
    </source>
</evidence>
<dbReference type="Pfam" id="PF00046">
    <property type="entry name" value="Homeodomain"/>
    <property type="match status" value="1"/>
</dbReference>
<feature type="compositionally biased region" description="Polar residues" evidence="12">
    <location>
        <begin position="13"/>
        <end position="23"/>
    </location>
</feature>
<protein>
    <recommendedName>
        <fullName evidence="10">Homeobox-leucine zipper protein</fullName>
    </recommendedName>
    <alternativeName>
        <fullName evidence="10">HD-ZIP protein</fullName>
    </alternativeName>
    <alternativeName>
        <fullName evidence="10">Homeodomain transcription factor</fullName>
    </alternativeName>
</protein>
<comment type="subcellular location">
    <subcellularLocation>
        <location evidence="1 8 9">Nucleus</location>
    </subcellularLocation>
</comment>
<evidence type="ECO:0000256" key="11">
    <source>
        <dbReference type="SAM" id="Coils"/>
    </source>
</evidence>
<feature type="DNA-binding region" description="Homeobox" evidence="8">
    <location>
        <begin position="37"/>
        <end position="96"/>
    </location>
</feature>
<evidence type="ECO:0000256" key="8">
    <source>
        <dbReference type="PROSITE-ProRule" id="PRU00108"/>
    </source>
</evidence>
<keyword evidence="4 8" id="KW-0371">Homeobox</keyword>
<dbReference type="PRINTS" id="PR00031">
    <property type="entry name" value="HTHREPRESSR"/>
</dbReference>
<keyword evidence="6 8" id="KW-0539">Nucleus</keyword>
<feature type="region of interest" description="Disordered" evidence="12">
    <location>
        <begin position="1"/>
        <end position="58"/>
    </location>
</feature>